<dbReference type="AlphaFoldDB" id="A0A8B9QS22"/>
<keyword evidence="2" id="KW-1133">Transmembrane helix</keyword>
<dbReference type="InterPro" id="IPR016447">
    <property type="entry name" value="Translocation_assoc_membrane"/>
</dbReference>
<dbReference type="PANTHER" id="PTHR12371:SF4">
    <property type="entry name" value="TRANSLOCATING CHAIN-ASSOCIATED MEMBRANE PROTEIN 2"/>
    <property type="match status" value="1"/>
</dbReference>
<proteinExistence type="predicted"/>
<evidence type="ECO:0000256" key="2">
    <source>
        <dbReference type="SAM" id="Phobius"/>
    </source>
</evidence>
<evidence type="ECO:0000256" key="1">
    <source>
        <dbReference type="SAM" id="MobiDB-lite"/>
    </source>
</evidence>
<organism evidence="3 4">
    <name type="scientific">Anas platyrhynchos</name>
    <name type="common">Mallard</name>
    <name type="synonym">Anas boschas</name>
    <dbReference type="NCBI Taxonomy" id="8839"/>
    <lineage>
        <taxon>Eukaryota</taxon>
        <taxon>Metazoa</taxon>
        <taxon>Chordata</taxon>
        <taxon>Craniata</taxon>
        <taxon>Vertebrata</taxon>
        <taxon>Euteleostomi</taxon>
        <taxon>Archelosauria</taxon>
        <taxon>Archosauria</taxon>
        <taxon>Dinosauria</taxon>
        <taxon>Saurischia</taxon>
        <taxon>Theropoda</taxon>
        <taxon>Coelurosauria</taxon>
        <taxon>Aves</taxon>
        <taxon>Neognathae</taxon>
        <taxon>Galloanserae</taxon>
        <taxon>Anseriformes</taxon>
        <taxon>Anatidae</taxon>
        <taxon>Anatinae</taxon>
        <taxon>Anas</taxon>
    </lineage>
</organism>
<dbReference type="GO" id="GO:0005789">
    <property type="term" value="C:endoplasmic reticulum membrane"/>
    <property type="evidence" value="ECO:0007669"/>
    <property type="project" value="TreeGrafter"/>
</dbReference>
<reference evidence="3" key="3">
    <citation type="submission" date="2025-09" db="UniProtKB">
        <authorList>
            <consortium name="Ensembl"/>
        </authorList>
    </citation>
    <scope>IDENTIFICATION</scope>
</reference>
<evidence type="ECO:0000313" key="3">
    <source>
        <dbReference type="Ensembl" id="ENSAPLP00020002064.1"/>
    </source>
</evidence>
<dbReference type="GO" id="GO:0006616">
    <property type="term" value="P:SRP-dependent cotranslational protein targeting to membrane, translocation"/>
    <property type="evidence" value="ECO:0007669"/>
    <property type="project" value="InterPro"/>
</dbReference>
<dbReference type="PANTHER" id="PTHR12371">
    <property type="entry name" value="TRANSLOCATION ASSOCIATED MEMBRANE PROTEIN"/>
    <property type="match status" value="1"/>
</dbReference>
<reference evidence="3" key="2">
    <citation type="submission" date="2025-08" db="UniProtKB">
        <authorList>
            <consortium name="Ensembl"/>
        </authorList>
    </citation>
    <scope>IDENTIFICATION</scope>
</reference>
<keyword evidence="2" id="KW-0472">Membrane</keyword>
<accession>A0A8B9QS22</accession>
<keyword evidence="2" id="KW-0812">Transmembrane</keyword>
<protein>
    <submittedName>
        <fullName evidence="3">Uncharacterized protein</fullName>
    </submittedName>
</protein>
<dbReference type="Proteomes" id="UP000694400">
    <property type="component" value="Chromosome 3"/>
</dbReference>
<name>A0A8B9QS22_ANAPL</name>
<reference evidence="3" key="1">
    <citation type="submission" date="2019-08" db="EMBL/GenBank/DDBJ databases">
        <title>Three high-quality genomes provides insights into domestication of ducks.</title>
        <authorList>
            <person name="Hou Z.C."/>
            <person name="Zhu F."/>
            <person name="Yin Z.T."/>
            <person name="Zhang F."/>
        </authorList>
    </citation>
    <scope>NUCLEOTIDE SEQUENCE [LARGE SCALE GENOMIC DNA]</scope>
</reference>
<feature type="region of interest" description="Disordered" evidence="1">
    <location>
        <begin position="49"/>
        <end position="75"/>
    </location>
</feature>
<evidence type="ECO:0000313" key="4">
    <source>
        <dbReference type="Proteomes" id="UP000694400"/>
    </source>
</evidence>
<dbReference type="GO" id="GO:0045048">
    <property type="term" value="P:protein insertion into ER membrane"/>
    <property type="evidence" value="ECO:0007669"/>
    <property type="project" value="TreeGrafter"/>
</dbReference>
<dbReference type="Ensembl" id="ENSAPLT00020002204.1">
    <property type="protein sequence ID" value="ENSAPLP00020002064.1"/>
    <property type="gene ID" value="ENSAPLG00020001503.1"/>
</dbReference>
<feature type="transmembrane region" description="Helical" evidence="2">
    <location>
        <begin position="20"/>
        <end position="39"/>
    </location>
</feature>
<sequence>MAFRRRAKSHPLFSQEFLIHNHADIGFCLVLIVFIALMFEVRAPRRPPKAPPLPTVPFPTRVPPPSGTPAPISVCPPPPAVDGAPWVLPTPLHPPPGAVGQIPAVLGAPDPLHPRGSPFILGAPH</sequence>